<dbReference type="AlphaFoldDB" id="A0A1X2H4R2"/>
<sequence>MVEKLPTRIINVTHTIPYNIRRTAPLSREPPSQNEEDVDATAAAPISNIARKRHHQRSGTVRRKITAGNWSIVESRGHGALYAGLASLRQPHQETIHIGWTGPILYNNKKLDVSQLREEDTVDLKSSLQQTSAIVPIFLDNRSTGHYEGYCKEVLWPLLHYIVWSNATDGRKEKQYWADYVAVNQQFADAVIEQHREGDTICIHDYHLMLVPQMIRKKLPNATIGIFIHATFPSSEIFRCLSARAQILEGMLGADLVGFQTYSYARHFISSCTRVLGLESTLVGINADGRQVSVTACPIGIDVGRVKLYLQEKAVQPKMDAIRAMYTGKKIIVGRDKLDSTKGVLQKLRAFETFLHDFPEWRNKVVLIQVTTPTASSSKALETKVSEVVSHINGLYGSLEFSPVHHYHQDIDRAEYYALLSVADIGLITSVRDGMNTTAFEFVVCQQESNQKSPLILSEFTGTAGSLSATLLVNPWDSSGVARAINEALTMPDEDRLARHKTLFEHVEHQSASFWAHAFVKQLRSAEERKDKRDNETPPLDISHIKDAFQTSNKRLLLFDYDGTLTPIVSQPQDAKPSEELIKYLQDLCNDPKNQVWVISGRDQKTLDEWLGSRIKNIGLSAEHGCFLKAAGAPDWTDILDKADMSWKGEVAKIFEYYTERTQGSFVEHKRSSITWHYRLADKDYGAFQANECQNHLENAIVSKLPVEVLKGKRNLEVRPAAINKGEIVKRIMYQHDDAGFLLCAGDDKTDEDMFRPNSPNVFPVTVGPPEKATMAKYHVVSSHAIVSLLQELAR</sequence>
<keyword evidence="3" id="KW-0808">Transferase</keyword>
<dbReference type="CDD" id="cd03788">
    <property type="entry name" value="GT20_TPS"/>
    <property type="match status" value="1"/>
</dbReference>
<dbReference type="CDD" id="cd01627">
    <property type="entry name" value="HAD_TPP"/>
    <property type="match status" value="1"/>
</dbReference>
<dbReference type="SUPFAM" id="SSF53756">
    <property type="entry name" value="UDP-Glycosyltransferase/glycogen phosphorylase"/>
    <property type="match status" value="1"/>
</dbReference>
<dbReference type="InterPro" id="IPR036412">
    <property type="entry name" value="HAD-like_sf"/>
</dbReference>
<evidence type="ECO:0000313" key="3">
    <source>
        <dbReference type="EMBL" id="ORY93404.1"/>
    </source>
</evidence>
<dbReference type="FunFam" id="3.30.70.1020:FF:000002">
    <property type="entry name" value="Trehalose-6-phosphate synthase 2"/>
    <property type="match status" value="1"/>
</dbReference>
<name>A0A1X2H4R2_SYNRA</name>
<dbReference type="Gene3D" id="3.40.50.2000">
    <property type="entry name" value="Glycogen Phosphorylase B"/>
    <property type="match status" value="2"/>
</dbReference>
<dbReference type="GO" id="GO:0003825">
    <property type="term" value="F:alpha,alpha-trehalose-phosphate synthase (UDP-forming) activity"/>
    <property type="evidence" value="ECO:0007669"/>
    <property type="project" value="TreeGrafter"/>
</dbReference>
<keyword evidence="4" id="KW-1185">Reference proteome</keyword>
<dbReference type="InParanoid" id="A0A1X2H4R2"/>
<comment type="similarity">
    <text evidence="2">In the C-terminal section; belongs to the trehalose phosphatase family.</text>
</comment>
<dbReference type="Gene3D" id="3.30.70.1020">
    <property type="entry name" value="Trehalose-6-phosphate phosphatase related protein, domain 2"/>
    <property type="match status" value="1"/>
</dbReference>
<dbReference type="InterPro" id="IPR001830">
    <property type="entry name" value="Glyco_trans_20"/>
</dbReference>
<evidence type="ECO:0000313" key="4">
    <source>
        <dbReference type="Proteomes" id="UP000242180"/>
    </source>
</evidence>
<gene>
    <name evidence="3" type="ORF">BCR43DRAFT_558470</name>
</gene>
<dbReference type="InterPro" id="IPR023214">
    <property type="entry name" value="HAD_sf"/>
</dbReference>
<dbReference type="GO" id="GO:0005992">
    <property type="term" value="P:trehalose biosynthetic process"/>
    <property type="evidence" value="ECO:0007669"/>
    <property type="project" value="InterPro"/>
</dbReference>
<dbReference type="FunFam" id="3.40.50.2000:FF:000036">
    <property type="entry name" value="Alpha,alpha-trehalose-phosphate synthase subunit Tps2"/>
    <property type="match status" value="1"/>
</dbReference>
<dbReference type="PANTHER" id="PTHR10788:SF123">
    <property type="entry name" value="TREHALOSE-PHOSPHATASE"/>
    <property type="match status" value="1"/>
</dbReference>
<dbReference type="GO" id="GO:0004805">
    <property type="term" value="F:trehalose-phosphatase activity"/>
    <property type="evidence" value="ECO:0007669"/>
    <property type="project" value="TreeGrafter"/>
</dbReference>
<dbReference type="Pfam" id="PF00982">
    <property type="entry name" value="Glyco_transf_20"/>
    <property type="match status" value="1"/>
</dbReference>
<dbReference type="Pfam" id="PF02358">
    <property type="entry name" value="Trehalose_PPase"/>
    <property type="match status" value="1"/>
</dbReference>
<proteinExistence type="inferred from homology"/>
<dbReference type="SUPFAM" id="SSF56784">
    <property type="entry name" value="HAD-like"/>
    <property type="match status" value="1"/>
</dbReference>
<dbReference type="NCBIfam" id="NF011071">
    <property type="entry name" value="PRK14501.1"/>
    <property type="match status" value="1"/>
</dbReference>
<dbReference type="EMBL" id="MCGN01000009">
    <property type="protein sequence ID" value="ORY93404.1"/>
    <property type="molecule type" value="Genomic_DNA"/>
</dbReference>
<dbReference type="InterPro" id="IPR006379">
    <property type="entry name" value="HAD-SF_hydro_IIB"/>
</dbReference>
<dbReference type="OrthoDB" id="755951at2759"/>
<dbReference type="GO" id="GO:0005829">
    <property type="term" value="C:cytosol"/>
    <property type="evidence" value="ECO:0007669"/>
    <property type="project" value="TreeGrafter"/>
</dbReference>
<organism evidence="3 4">
    <name type="scientific">Syncephalastrum racemosum</name>
    <name type="common">Filamentous fungus</name>
    <dbReference type="NCBI Taxonomy" id="13706"/>
    <lineage>
        <taxon>Eukaryota</taxon>
        <taxon>Fungi</taxon>
        <taxon>Fungi incertae sedis</taxon>
        <taxon>Mucoromycota</taxon>
        <taxon>Mucoromycotina</taxon>
        <taxon>Mucoromycetes</taxon>
        <taxon>Mucorales</taxon>
        <taxon>Syncephalastraceae</taxon>
        <taxon>Syncephalastrum</taxon>
    </lineage>
</organism>
<reference evidence="3 4" key="1">
    <citation type="submission" date="2016-07" db="EMBL/GenBank/DDBJ databases">
        <title>Pervasive Adenine N6-methylation of Active Genes in Fungi.</title>
        <authorList>
            <consortium name="DOE Joint Genome Institute"/>
            <person name="Mondo S.J."/>
            <person name="Dannebaum R.O."/>
            <person name="Kuo R.C."/>
            <person name="Labutti K."/>
            <person name="Haridas S."/>
            <person name="Kuo A."/>
            <person name="Salamov A."/>
            <person name="Ahrendt S.R."/>
            <person name="Lipzen A."/>
            <person name="Sullivan W."/>
            <person name="Andreopoulos W.B."/>
            <person name="Clum A."/>
            <person name="Lindquist E."/>
            <person name="Daum C."/>
            <person name="Ramamoorthy G.K."/>
            <person name="Gryganskyi A."/>
            <person name="Culley D."/>
            <person name="Magnuson J.K."/>
            <person name="James T.Y."/>
            <person name="O'Malley M.A."/>
            <person name="Stajich J.E."/>
            <person name="Spatafora J.W."/>
            <person name="Visel A."/>
            <person name="Grigoriev I.V."/>
        </authorList>
    </citation>
    <scope>NUCLEOTIDE SEQUENCE [LARGE SCALE GENOMIC DNA]</scope>
    <source>
        <strain evidence="3 4">NRRL 2496</strain>
    </source>
</reference>
<dbReference type="Proteomes" id="UP000242180">
    <property type="component" value="Unassembled WGS sequence"/>
</dbReference>
<dbReference type="GO" id="GO:0005946">
    <property type="term" value="C:alpha,alpha-trehalose-phosphate synthase complex (UDP-forming)"/>
    <property type="evidence" value="ECO:0007669"/>
    <property type="project" value="TreeGrafter"/>
</dbReference>
<dbReference type="InterPro" id="IPR003337">
    <property type="entry name" value="Trehalose_PPase"/>
</dbReference>
<dbReference type="PANTHER" id="PTHR10788">
    <property type="entry name" value="TREHALOSE-6-PHOSPHATE SYNTHASE"/>
    <property type="match status" value="1"/>
</dbReference>
<dbReference type="NCBIfam" id="TIGR01484">
    <property type="entry name" value="HAD-SF-IIB"/>
    <property type="match status" value="1"/>
</dbReference>
<dbReference type="FunCoup" id="A0A1X2H4R2">
    <property type="interactions" value="70"/>
</dbReference>
<dbReference type="NCBIfam" id="TIGR00685">
    <property type="entry name" value="T6PP"/>
    <property type="match status" value="1"/>
</dbReference>
<dbReference type="Gene3D" id="3.40.50.1000">
    <property type="entry name" value="HAD superfamily/HAD-like"/>
    <property type="match status" value="1"/>
</dbReference>
<evidence type="ECO:0000256" key="1">
    <source>
        <dbReference type="ARBA" id="ARBA00005409"/>
    </source>
</evidence>
<dbReference type="STRING" id="13706.A0A1X2H4R2"/>
<comment type="caution">
    <text evidence="3">The sequence shown here is derived from an EMBL/GenBank/DDBJ whole genome shotgun (WGS) entry which is preliminary data.</text>
</comment>
<evidence type="ECO:0000256" key="2">
    <source>
        <dbReference type="ARBA" id="ARBA00006330"/>
    </source>
</evidence>
<comment type="similarity">
    <text evidence="1">In the N-terminal section; belongs to the glycosyltransferase 20 family.</text>
</comment>
<accession>A0A1X2H4R2</accession>
<protein>
    <submittedName>
        <fullName evidence="3">Glycosyltransferase family 20-domain-containing protein</fullName>
    </submittedName>
</protein>